<dbReference type="GO" id="GO:0003677">
    <property type="term" value="F:DNA binding"/>
    <property type="evidence" value="ECO:0007669"/>
    <property type="project" value="UniProtKB-UniRule"/>
</dbReference>
<sequence length="167" mass="19160">MGRKRLPRPKSSVYITPDGAERLRAELDHLWRQERPKVTQAVSEAAAQGDRSENAEYIYGKKRLREIDARIRYLQKRLDDIQIVDRPPDDTARIFFGAWVRLEDDDGRESVYRIVGADEFDPGQGWISIDSPLARALLKKTVDDEASVELPGGRRNLVVLEVSYRPI</sequence>
<dbReference type="HAMAP" id="MF_00105">
    <property type="entry name" value="GreA_GreB"/>
    <property type="match status" value="1"/>
</dbReference>
<dbReference type="InterPro" id="IPR022691">
    <property type="entry name" value="Tscrpt_elong_fac_GreA/B_N"/>
</dbReference>
<dbReference type="GO" id="GO:0032784">
    <property type="term" value="P:regulation of DNA-templated transcription elongation"/>
    <property type="evidence" value="ECO:0007669"/>
    <property type="project" value="UniProtKB-UniRule"/>
</dbReference>
<dbReference type="Pfam" id="PF03449">
    <property type="entry name" value="GreA_GreB_N"/>
    <property type="match status" value="1"/>
</dbReference>
<keyword evidence="7" id="KW-0251">Elongation factor</keyword>
<evidence type="ECO:0000256" key="2">
    <source>
        <dbReference type="ARBA" id="ARBA00023125"/>
    </source>
</evidence>
<feature type="domain" description="Transcription elongation factor GreA/GreB N-terminal" evidence="6">
    <location>
        <begin position="13"/>
        <end position="83"/>
    </location>
</feature>
<dbReference type="InterPro" id="IPR028624">
    <property type="entry name" value="Tscrpt_elong_fac_GreA/B"/>
</dbReference>
<dbReference type="PANTHER" id="PTHR30437">
    <property type="entry name" value="TRANSCRIPTION ELONGATION FACTOR GREA"/>
    <property type="match status" value="1"/>
</dbReference>
<comment type="similarity">
    <text evidence="4">Belongs to the GreA/GreB family. GreB subfamily.</text>
</comment>
<feature type="domain" description="Transcription elongation factor GreA/GreB C-terminal" evidence="5">
    <location>
        <begin position="92"/>
        <end position="164"/>
    </location>
</feature>
<evidence type="ECO:0000256" key="4">
    <source>
        <dbReference type="HAMAP-Rule" id="MF_00930"/>
    </source>
</evidence>
<dbReference type="EMBL" id="MFSQ01000122">
    <property type="protein sequence ID" value="OGI38466.1"/>
    <property type="molecule type" value="Genomic_DNA"/>
</dbReference>
<proteinExistence type="inferred from homology"/>
<keyword evidence="2 4" id="KW-0238">DNA-binding</keyword>
<reference evidence="7 8" key="1">
    <citation type="journal article" date="2016" name="Nat. Commun.">
        <title>Thousands of microbial genomes shed light on interconnected biogeochemical processes in an aquifer system.</title>
        <authorList>
            <person name="Anantharaman K."/>
            <person name="Brown C.T."/>
            <person name="Hug L.A."/>
            <person name="Sharon I."/>
            <person name="Castelle C.J."/>
            <person name="Probst A.J."/>
            <person name="Thomas B.C."/>
            <person name="Singh A."/>
            <person name="Wilkins M.J."/>
            <person name="Karaoz U."/>
            <person name="Brodie E.L."/>
            <person name="Williams K.H."/>
            <person name="Hubbard S.S."/>
            <person name="Banfield J.F."/>
        </authorList>
    </citation>
    <scope>NUCLEOTIDE SEQUENCE [LARGE SCALE GENOMIC DNA]</scope>
</reference>
<dbReference type="PANTHER" id="PTHR30437:SF6">
    <property type="entry name" value="TRANSCRIPTION ELONGATION FACTOR GREB"/>
    <property type="match status" value="1"/>
</dbReference>
<organism evidence="7 8">
    <name type="scientific">Candidatus Muproteobacteria bacterium RBG_16_62_13</name>
    <dbReference type="NCBI Taxonomy" id="1817756"/>
    <lineage>
        <taxon>Bacteria</taxon>
        <taxon>Pseudomonadati</taxon>
        <taxon>Pseudomonadota</taxon>
        <taxon>Candidatus Muproteobacteria</taxon>
    </lineage>
</organism>
<dbReference type="GO" id="GO:0003746">
    <property type="term" value="F:translation elongation factor activity"/>
    <property type="evidence" value="ECO:0007669"/>
    <property type="project" value="UniProtKB-KW"/>
</dbReference>
<name>A0A1F6T0G4_9PROT</name>
<dbReference type="SUPFAM" id="SSF54534">
    <property type="entry name" value="FKBP-like"/>
    <property type="match status" value="1"/>
</dbReference>
<dbReference type="InterPro" id="IPR023459">
    <property type="entry name" value="Tscrpt_elong_fac_GreA/B_fam"/>
</dbReference>
<dbReference type="SUPFAM" id="SSF46557">
    <property type="entry name" value="GreA transcript cleavage protein, N-terminal domain"/>
    <property type="match status" value="1"/>
</dbReference>
<dbReference type="AlphaFoldDB" id="A0A1F6T0G4"/>
<dbReference type="Pfam" id="PF01272">
    <property type="entry name" value="GreA_GreB"/>
    <property type="match status" value="1"/>
</dbReference>
<gene>
    <name evidence="4" type="primary">greB</name>
    <name evidence="7" type="ORF">A2140_10185</name>
</gene>
<dbReference type="InterPro" id="IPR018151">
    <property type="entry name" value="TF_GreA/GreB_CS"/>
</dbReference>
<accession>A0A1F6T0G4</accession>
<dbReference type="FunFam" id="1.10.287.180:FF:000001">
    <property type="entry name" value="Transcription elongation factor GreA"/>
    <property type="match status" value="1"/>
</dbReference>
<dbReference type="PIRSF" id="PIRSF006092">
    <property type="entry name" value="GreA_GreB"/>
    <property type="match status" value="1"/>
</dbReference>
<dbReference type="STRING" id="1817756.A2140_10185"/>
<evidence type="ECO:0000259" key="6">
    <source>
        <dbReference type="Pfam" id="PF03449"/>
    </source>
</evidence>
<evidence type="ECO:0000313" key="7">
    <source>
        <dbReference type="EMBL" id="OGI38466.1"/>
    </source>
</evidence>
<comment type="caution">
    <text evidence="7">The sequence shown here is derived from an EMBL/GenBank/DDBJ whole genome shotgun (WGS) entry which is preliminary data.</text>
</comment>
<dbReference type="InterPro" id="IPR036805">
    <property type="entry name" value="Tscrpt_elong_fac_GreA/B_N_sf"/>
</dbReference>
<dbReference type="Proteomes" id="UP000178379">
    <property type="component" value="Unassembled WGS sequence"/>
</dbReference>
<dbReference type="InterPro" id="IPR006358">
    <property type="entry name" value="Tscrpt_elong_fac_GreB"/>
</dbReference>
<protein>
    <recommendedName>
        <fullName evidence="4">Transcription elongation factor GreB</fullName>
    </recommendedName>
    <alternativeName>
        <fullName evidence="4">Transcript cleavage factor GreB</fullName>
    </alternativeName>
</protein>
<keyword evidence="1 4" id="KW-0805">Transcription regulation</keyword>
<keyword evidence="3 4" id="KW-0804">Transcription</keyword>
<dbReference type="GO" id="GO:0006354">
    <property type="term" value="P:DNA-templated transcription elongation"/>
    <property type="evidence" value="ECO:0007669"/>
    <property type="project" value="TreeGrafter"/>
</dbReference>
<comment type="function">
    <text evidence="4">Necessary for efficient RNA polymerase transcription elongation past template-encoded arresting sites. The arresting sites in DNA have the property of trapping a certain fraction of elongating RNA polymerases that pass through, resulting in locked ternary complexes. Cleavage of the nascent transcript by cleavage factors such as GreA or GreB allows the resumption of elongation from the new 3'terminus. GreB releases sequences of up to 9 nucleotides in length.</text>
</comment>
<evidence type="ECO:0000256" key="1">
    <source>
        <dbReference type="ARBA" id="ARBA00023015"/>
    </source>
</evidence>
<dbReference type="Gene3D" id="3.10.50.30">
    <property type="entry name" value="Transcription elongation factor, GreA/GreB, C-terminal domain"/>
    <property type="match status" value="1"/>
</dbReference>
<evidence type="ECO:0000256" key="3">
    <source>
        <dbReference type="ARBA" id="ARBA00023163"/>
    </source>
</evidence>
<dbReference type="GO" id="GO:0070063">
    <property type="term" value="F:RNA polymerase binding"/>
    <property type="evidence" value="ECO:0007669"/>
    <property type="project" value="InterPro"/>
</dbReference>
<dbReference type="NCBIfam" id="NF002506">
    <property type="entry name" value="PRK01885.1"/>
    <property type="match status" value="1"/>
</dbReference>
<keyword evidence="7" id="KW-0648">Protein biosynthesis</keyword>
<dbReference type="PROSITE" id="PS00829">
    <property type="entry name" value="GREAB_1"/>
    <property type="match status" value="1"/>
</dbReference>
<dbReference type="NCBIfam" id="TIGR01461">
    <property type="entry name" value="greB"/>
    <property type="match status" value="1"/>
</dbReference>
<dbReference type="HAMAP" id="MF_00930">
    <property type="entry name" value="GreB"/>
    <property type="match status" value="1"/>
</dbReference>
<dbReference type="FunFam" id="3.10.50.30:FF:000001">
    <property type="entry name" value="Transcription elongation factor GreA"/>
    <property type="match status" value="1"/>
</dbReference>
<dbReference type="Gene3D" id="1.10.287.180">
    <property type="entry name" value="Transcription elongation factor, GreA/GreB, N-terminal domain"/>
    <property type="match status" value="1"/>
</dbReference>
<dbReference type="PROSITE" id="PS00830">
    <property type="entry name" value="GREAB_2"/>
    <property type="match status" value="1"/>
</dbReference>
<evidence type="ECO:0000259" key="5">
    <source>
        <dbReference type="Pfam" id="PF01272"/>
    </source>
</evidence>
<dbReference type="InterPro" id="IPR036953">
    <property type="entry name" value="GreA/GreB_C_sf"/>
</dbReference>
<dbReference type="InterPro" id="IPR001437">
    <property type="entry name" value="Tscrpt_elong_fac_GreA/B_C"/>
</dbReference>
<evidence type="ECO:0000313" key="8">
    <source>
        <dbReference type="Proteomes" id="UP000178379"/>
    </source>
</evidence>